<proteinExistence type="predicted"/>
<organism evidence="1 2">
    <name type="scientific">Bacteroides xylanisolvens</name>
    <dbReference type="NCBI Taxonomy" id="371601"/>
    <lineage>
        <taxon>Bacteria</taxon>
        <taxon>Pseudomonadati</taxon>
        <taxon>Bacteroidota</taxon>
        <taxon>Bacteroidia</taxon>
        <taxon>Bacteroidales</taxon>
        <taxon>Bacteroidaceae</taxon>
        <taxon>Bacteroides</taxon>
    </lineage>
</organism>
<dbReference type="EMBL" id="QROO01000016">
    <property type="protein sequence ID" value="RHL36726.1"/>
    <property type="molecule type" value="Genomic_DNA"/>
</dbReference>
<gene>
    <name evidence="1" type="ORF">DW027_13120</name>
</gene>
<sequence>MSFTNIQKILCKNMKKLIKTQVENVFIFQPSININSHISSFKFVEYCKEELEFQQPLNM</sequence>
<accession>A0A415KKP7</accession>
<dbReference type="AlphaFoldDB" id="A0A415KKP7"/>
<evidence type="ECO:0000313" key="2">
    <source>
        <dbReference type="Proteomes" id="UP000284495"/>
    </source>
</evidence>
<name>A0A415KKP7_9BACE</name>
<reference evidence="1 2" key="1">
    <citation type="submission" date="2018-08" db="EMBL/GenBank/DDBJ databases">
        <title>A genome reference for cultivated species of the human gut microbiota.</title>
        <authorList>
            <person name="Zou Y."/>
            <person name="Xue W."/>
            <person name="Luo G."/>
        </authorList>
    </citation>
    <scope>NUCLEOTIDE SEQUENCE [LARGE SCALE GENOMIC DNA]</scope>
    <source>
        <strain evidence="1 2">AF38-2</strain>
    </source>
</reference>
<evidence type="ECO:0000313" key="1">
    <source>
        <dbReference type="EMBL" id="RHL36726.1"/>
    </source>
</evidence>
<dbReference type="Proteomes" id="UP000284495">
    <property type="component" value="Unassembled WGS sequence"/>
</dbReference>
<comment type="caution">
    <text evidence="1">The sequence shown here is derived from an EMBL/GenBank/DDBJ whole genome shotgun (WGS) entry which is preliminary data.</text>
</comment>
<protein>
    <submittedName>
        <fullName evidence="1">Uncharacterized protein</fullName>
    </submittedName>
</protein>